<comment type="subcellular location">
    <subcellularLocation>
        <location evidence="1">Membrane</location>
        <topology evidence="1">Multi-pass membrane protein</topology>
    </subcellularLocation>
</comment>
<comment type="caution">
    <text evidence="15">The sequence shown here is derived from an EMBL/GenBank/DDBJ whole genome shotgun (WGS) entry which is preliminary data.</text>
</comment>
<dbReference type="InterPro" id="IPR053951">
    <property type="entry name" value="K_trans_N"/>
</dbReference>
<dbReference type="PANTHER" id="PTHR30540">
    <property type="entry name" value="OSMOTIC STRESS POTASSIUM TRANSPORTER"/>
    <property type="match status" value="1"/>
</dbReference>
<feature type="domain" description="K+ potassium transporter C-terminal" evidence="14">
    <location>
        <begin position="476"/>
        <end position="623"/>
    </location>
</feature>
<dbReference type="InterPro" id="IPR023051">
    <property type="entry name" value="Kup"/>
</dbReference>
<dbReference type="AlphaFoldDB" id="A0A1J5TA70"/>
<evidence type="ECO:0000313" key="15">
    <source>
        <dbReference type="EMBL" id="OIR17815.1"/>
    </source>
</evidence>
<evidence type="ECO:0000256" key="10">
    <source>
        <dbReference type="ARBA" id="ARBA00023065"/>
    </source>
</evidence>
<evidence type="ECO:0000256" key="11">
    <source>
        <dbReference type="ARBA" id="ARBA00023136"/>
    </source>
</evidence>
<keyword evidence="11 12" id="KW-0472">Membrane</keyword>
<evidence type="ECO:0000259" key="14">
    <source>
        <dbReference type="Pfam" id="PF22776"/>
    </source>
</evidence>
<dbReference type="InterPro" id="IPR003855">
    <property type="entry name" value="K+_transporter"/>
</dbReference>
<feature type="transmembrane region" description="Helical" evidence="12">
    <location>
        <begin position="50"/>
        <end position="71"/>
    </location>
</feature>
<evidence type="ECO:0000256" key="2">
    <source>
        <dbReference type="ARBA" id="ARBA00007019"/>
    </source>
</evidence>
<keyword evidence="5" id="KW-0633">Potassium transport</keyword>
<evidence type="ECO:0000256" key="1">
    <source>
        <dbReference type="ARBA" id="ARBA00004141"/>
    </source>
</evidence>
<feature type="transmembrane region" description="Helical" evidence="12">
    <location>
        <begin position="217"/>
        <end position="235"/>
    </location>
</feature>
<evidence type="ECO:0000256" key="9">
    <source>
        <dbReference type="ARBA" id="ARBA00022989"/>
    </source>
</evidence>
<dbReference type="InterPro" id="IPR053952">
    <property type="entry name" value="K_trans_C"/>
</dbReference>
<feature type="domain" description="K+ potassium transporter integral membrane" evidence="13">
    <location>
        <begin position="12"/>
        <end position="465"/>
    </location>
</feature>
<accession>A0A1J5TA70</accession>
<feature type="transmembrane region" description="Helical" evidence="12">
    <location>
        <begin position="394"/>
        <end position="414"/>
    </location>
</feature>
<feature type="transmembrane region" description="Helical" evidence="12">
    <location>
        <begin position="141"/>
        <end position="159"/>
    </location>
</feature>
<dbReference type="PANTHER" id="PTHR30540:SF79">
    <property type="entry name" value="LOW AFFINITY POTASSIUM TRANSPORT SYSTEM PROTEIN KUP"/>
    <property type="match status" value="1"/>
</dbReference>
<feature type="transmembrane region" description="Helical" evidence="12">
    <location>
        <begin position="287"/>
        <end position="311"/>
    </location>
</feature>
<dbReference type="EMBL" id="MLJW01000004">
    <property type="protein sequence ID" value="OIR17815.1"/>
    <property type="molecule type" value="Genomic_DNA"/>
</dbReference>
<keyword evidence="8" id="KW-0630">Potassium</keyword>
<dbReference type="GO" id="GO:0015079">
    <property type="term" value="F:potassium ion transmembrane transporter activity"/>
    <property type="evidence" value="ECO:0007669"/>
    <property type="project" value="InterPro"/>
</dbReference>
<keyword evidence="7" id="KW-0769">Symport</keyword>
<dbReference type="GO" id="GO:0015293">
    <property type="term" value="F:symporter activity"/>
    <property type="evidence" value="ECO:0007669"/>
    <property type="project" value="UniProtKB-KW"/>
</dbReference>
<name>A0A1J5TA70_9ZZZZ</name>
<keyword evidence="4" id="KW-1003">Cell membrane</keyword>
<dbReference type="Pfam" id="PF22776">
    <property type="entry name" value="K_trans_C"/>
    <property type="match status" value="1"/>
</dbReference>
<reference evidence="15" key="1">
    <citation type="submission" date="2016-10" db="EMBL/GenBank/DDBJ databases">
        <title>Sequence of Gallionella enrichment culture.</title>
        <authorList>
            <person name="Poehlein A."/>
            <person name="Muehling M."/>
            <person name="Daniel R."/>
        </authorList>
    </citation>
    <scope>NUCLEOTIDE SEQUENCE</scope>
</reference>
<gene>
    <name evidence="15" type="primary">kup_4</name>
    <name evidence="15" type="ORF">GALL_20370</name>
</gene>
<dbReference type="GO" id="GO:0016020">
    <property type="term" value="C:membrane"/>
    <property type="evidence" value="ECO:0007669"/>
    <property type="project" value="UniProtKB-SubCell"/>
</dbReference>
<evidence type="ECO:0000256" key="7">
    <source>
        <dbReference type="ARBA" id="ARBA00022847"/>
    </source>
</evidence>
<feature type="transmembrane region" description="Helical" evidence="12">
    <location>
        <begin position="426"/>
        <end position="442"/>
    </location>
</feature>
<keyword evidence="9 12" id="KW-1133">Transmembrane helix</keyword>
<dbReference type="HAMAP" id="MF_01522">
    <property type="entry name" value="Kup"/>
    <property type="match status" value="1"/>
</dbReference>
<feature type="transmembrane region" description="Helical" evidence="12">
    <location>
        <begin position="247"/>
        <end position="267"/>
    </location>
</feature>
<proteinExistence type="inferred from homology"/>
<evidence type="ECO:0000256" key="3">
    <source>
        <dbReference type="ARBA" id="ARBA00022448"/>
    </source>
</evidence>
<keyword evidence="10" id="KW-0406">Ion transport</keyword>
<feature type="transmembrane region" description="Helical" evidence="12">
    <location>
        <begin position="171"/>
        <end position="197"/>
    </location>
</feature>
<evidence type="ECO:0000256" key="8">
    <source>
        <dbReference type="ARBA" id="ARBA00022958"/>
    </source>
</evidence>
<evidence type="ECO:0000256" key="5">
    <source>
        <dbReference type="ARBA" id="ARBA00022538"/>
    </source>
</evidence>
<feature type="transmembrane region" description="Helical" evidence="12">
    <location>
        <begin position="366"/>
        <end position="387"/>
    </location>
</feature>
<protein>
    <submittedName>
        <fullName evidence="15">Low affinity potassium transport system protein kup</fullName>
    </submittedName>
</protein>
<comment type="similarity">
    <text evidence="2">Belongs to the HAK/KUP transporter (TC 2.A.72) family.</text>
</comment>
<keyword evidence="6 12" id="KW-0812">Transmembrane</keyword>
<organism evidence="15">
    <name type="scientific">mine drainage metagenome</name>
    <dbReference type="NCBI Taxonomy" id="410659"/>
    <lineage>
        <taxon>unclassified sequences</taxon>
        <taxon>metagenomes</taxon>
        <taxon>ecological metagenomes</taxon>
    </lineage>
</organism>
<dbReference type="Pfam" id="PF02705">
    <property type="entry name" value="K_trans"/>
    <property type="match status" value="1"/>
</dbReference>
<evidence type="ECO:0000256" key="6">
    <source>
        <dbReference type="ARBA" id="ARBA00022692"/>
    </source>
</evidence>
<evidence type="ECO:0000259" key="13">
    <source>
        <dbReference type="Pfam" id="PF02705"/>
    </source>
</evidence>
<sequence length="624" mass="67422">MSEHLKSSTSALALSALGVVYGDIGTSPLYTVKEIFSGAHHPVPITEANILGILSLIFWSLVVVVALKYVVFIMRADNQGEGGIMALMALVLRGITNKPYAGFLMLLGLFGAALFYGDSVITPAISVLSAVEGLEIITPALKPYVLPVSLLVLAILFLVQKYGTARIGGLFGPVMVLWFTCLGGLGIVNIIATPLVLTALNPINAIHYFVSDPVLGFFSLGASVLALTGAEALYADMGHFGRKPVQLAWFGLVLPSLVLNYYGQGALLLANPDAIANPFYLLAPSWALLPMVVLATAATVIASQAVISGAYSITQQAMQLGYAPRMEIKHTSRREIGQIYLPSVNWTLMIAVAVLIVGFGSSSNLAAAYGIAVTGTMVITTILAFVVVRKLWGWSLGVSVVVTGSFLAVDLIYFSANVVKIHEGGWFPLLLGLGVFTLMTTWKQGRQLLYTRLSAEAIPLNEFVENMASSDVTTISGTAIFMTPNASMTPQALLHSLKHYKSLHERVVILTVETLDRPHLAENQRLQVERLDHRFFRVKVRFGFMELPDLPKALEGCDAYGLAFNLMETSFFLGRETLIPTIGSGLAFWRKKLFVTMFRNAGSSVAYFSLPPNRVVELGAQVVL</sequence>
<keyword evidence="3" id="KW-0813">Transport</keyword>
<evidence type="ECO:0000256" key="4">
    <source>
        <dbReference type="ARBA" id="ARBA00022475"/>
    </source>
</evidence>
<evidence type="ECO:0000256" key="12">
    <source>
        <dbReference type="SAM" id="Phobius"/>
    </source>
</evidence>
<feature type="transmembrane region" description="Helical" evidence="12">
    <location>
        <begin position="100"/>
        <end position="121"/>
    </location>
</feature>
<feature type="transmembrane region" description="Helical" evidence="12">
    <location>
        <begin position="339"/>
        <end position="360"/>
    </location>
</feature>